<dbReference type="Gene3D" id="2.40.440.10">
    <property type="entry name" value="L,D-transpeptidase catalytic domain-like"/>
    <property type="match status" value="1"/>
</dbReference>
<evidence type="ECO:0000256" key="7">
    <source>
        <dbReference type="ARBA" id="ARBA00022984"/>
    </source>
</evidence>
<dbReference type="Proteomes" id="UP000187059">
    <property type="component" value="Chromosome"/>
</dbReference>
<dbReference type="GO" id="GO:0071972">
    <property type="term" value="F:peptidoglycan L,D-transpeptidase activity"/>
    <property type="evidence" value="ECO:0007669"/>
    <property type="project" value="TreeGrafter"/>
</dbReference>
<evidence type="ECO:0000256" key="9">
    <source>
        <dbReference type="PROSITE-ProRule" id="PRU01373"/>
    </source>
</evidence>
<dbReference type="PANTHER" id="PTHR30582">
    <property type="entry name" value="L,D-TRANSPEPTIDASE"/>
    <property type="match status" value="1"/>
</dbReference>
<keyword evidence="7 9" id="KW-0573">Peptidoglycan synthesis</keyword>
<feature type="active site" description="Proton donor/acceptor" evidence="9">
    <location>
        <position position="174"/>
    </location>
</feature>
<evidence type="ECO:0000256" key="5">
    <source>
        <dbReference type="ARBA" id="ARBA00022801"/>
    </source>
</evidence>
<keyword evidence="4" id="KW-0808">Transferase</keyword>
<dbReference type="SUPFAM" id="SSF141523">
    <property type="entry name" value="L,D-transpeptidase catalytic domain-like"/>
    <property type="match status" value="1"/>
</dbReference>
<sequence precursor="true">MSIQIPFRPLIALTALAFLAACAMPPSDVPGQIGAETRAMYAAVEDDGREIPAVPDKYLSEAGKRQLVPYYAPYPAGTIVVDPGGRHLYHIQGDETAMRYLVAVGAAGYGFAGEATIPFQRDWPYWTPTKNMLKRDPETYGPVRNGLPGGLDNPLGARALYLYRNGRDTLYRIHGTSSPWTIGHATSSGCIRLFNQDIIHLAEQVEPGAKVVVLRKEEAGKWTSPPEEGTDGEDV</sequence>
<keyword evidence="6 9" id="KW-0133">Cell shape</keyword>
<dbReference type="InterPro" id="IPR038063">
    <property type="entry name" value="Transpep_catalytic_dom"/>
</dbReference>
<evidence type="ECO:0000256" key="8">
    <source>
        <dbReference type="ARBA" id="ARBA00023316"/>
    </source>
</evidence>
<evidence type="ECO:0000256" key="3">
    <source>
        <dbReference type="ARBA" id="ARBA00022676"/>
    </source>
</evidence>
<name>A0A1P8UVF0_9RHOB</name>
<dbReference type="RefSeq" id="WP_237219262.1">
    <property type="nucleotide sequence ID" value="NZ_CP015093.1"/>
</dbReference>
<dbReference type="PANTHER" id="PTHR30582:SF24">
    <property type="entry name" value="L,D-TRANSPEPTIDASE ERFK_SRFK-RELATED"/>
    <property type="match status" value="1"/>
</dbReference>
<dbReference type="UniPathway" id="UPA00219"/>
<feature type="chain" id="PRO_5012659142" description="L,D-TPase catalytic domain-containing protein" evidence="10">
    <location>
        <begin position="24"/>
        <end position="235"/>
    </location>
</feature>
<feature type="active site" description="Nucleophile" evidence="9">
    <location>
        <position position="190"/>
    </location>
</feature>
<dbReference type="KEGG" id="paby:Ga0080574_TMP3025"/>
<evidence type="ECO:0000256" key="4">
    <source>
        <dbReference type="ARBA" id="ARBA00022679"/>
    </source>
</evidence>
<keyword evidence="10" id="KW-0732">Signal</keyword>
<dbReference type="AlphaFoldDB" id="A0A1P8UVF0"/>
<evidence type="ECO:0000256" key="1">
    <source>
        <dbReference type="ARBA" id="ARBA00004752"/>
    </source>
</evidence>
<organism evidence="12 13">
    <name type="scientific">Salipiger abyssi</name>
    <dbReference type="NCBI Taxonomy" id="1250539"/>
    <lineage>
        <taxon>Bacteria</taxon>
        <taxon>Pseudomonadati</taxon>
        <taxon>Pseudomonadota</taxon>
        <taxon>Alphaproteobacteria</taxon>
        <taxon>Rhodobacterales</taxon>
        <taxon>Roseobacteraceae</taxon>
        <taxon>Salipiger</taxon>
    </lineage>
</organism>
<dbReference type="InterPro" id="IPR050979">
    <property type="entry name" value="LD-transpeptidase"/>
</dbReference>
<dbReference type="STRING" id="1250539.Ga0080574_TMP3025"/>
<evidence type="ECO:0000313" key="12">
    <source>
        <dbReference type="EMBL" id="APZ53359.1"/>
    </source>
</evidence>
<dbReference type="Pfam" id="PF03734">
    <property type="entry name" value="YkuD"/>
    <property type="match status" value="1"/>
</dbReference>
<dbReference type="PROSITE" id="PS52029">
    <property type="entry name" value="LD_TPASE"/>
    <property type="match status" value="1"/>
</dbReference>
<dbReference type="CDD" id="cd16913">
    <property type="entry name" value="YkuD_like"/>
    <property type="match status" value="1"/>
</dbReference>
<keyword evidence="3" id="KW-0328">Glycosyltransferase</keyword>
<protein>
    <recommendedName>
        <fullName evidence="11">L,D-TPase catalytic domain-containing protein</fullName>
    </recommendedName>
</protein>
<comment type="similarity">
    <text evidence="2">Belongs to the YkuD family.</text>
</comment>
<evidence type="ECO:0000256" key="2">
    <source>
        <dbReference type="ARBA" id="ARBA00005992"/>
    </source>
</evidence>
<accession>A0A1P8UVF0</accession>
<dbReference type="GO" id="GO:0008360">
    <property type="term" value="P:regulation of cell shape"/>
    <property type="evidence" value="ECO:0007669"/>
    <property type="project" value="UniProtKB-UniRule"/>
</dbReference>
<dbReference type="GO" id="GO:0018104">
    <property type="term" value="P:peptidoglycan-protein cross-linking"/>
    <property type="evidence" value="ECO:0007669"/>
    <property type="project" value="TreeGrafter"/>
</dbReference>
<dbReference type="GO" id="GO:0005576">
    <property type="term" value="C:extracellular region"/>
    <property type="evidence" value="ECO:0007669"/>
    <property type="project" value="TreeGrafter"/>
</dbReference>
<gene>
    <name evidence="12" type="ORF">Ga0080574_TMP3025</name>
</gene>
<comment type="pathway">
    <text evidence="1 9">Cell wall biogenesis; peptidoglycan biosynthesis.</text>
</comment>
<feature type="signal peptide" evidence="10">
    <location>
        <begin position="1"/>
        <end position="23"/>
    </location>
</feature>
<keyword evidence="8 9" id="KW-0961">Cell wall biogenesis/degradation</keyword>
<evidence type="ECO:0000256" key="10">
    <source>
        <dbReference type="SAM" id="SignalP"/>
    </source>
</evidence>
<keyword evidence="13" id="KW-1185">Reference proteome</keyword>
<reference evidence="12 13" key="1">
    <citation type="submission" date="2016-04" db="EMBL/GenBank/DDBJ databases">
        <title>Deep-sea bacteria in the southern Pacific.</title>
        <authorList>
            <person name="Tang K."/>
        </authorList>
    </citation>
    <scope>NUCLEOTIDE SEQUENCE [LARGE SCALE GENOMIC DNA]</scope>
    <source>
        <strain evidence="12 13">JLT2014</strain>
    </source>
</reference>
<dbReference type="InterPro" id="IPR005490">
    <property type="entry name" value="LD_TPept_cat_dom"/>
</dbReference>
<keyword evidence="5" id="KW-0378">Hydrolase</keyword>
<dbReference type="GO" id="GO:0016757">
    <property type="term" value="F:glycosyltransferase activity"/>
    <property type="evidence" value="ECO:0007669"/>
    <property type="project" value="UniProtKB-KW"/>
</dbReference>
<proteinExistence type="inferred from homology"/>
<dbReference type="GO" id="GO:0071555">
    <property type="term" value="P:cell wall organization"/>
    <property type="evidence" value="ECO:0007669"/>
    <property type="project" value="UniProtKB-UniRule"/>
</dbReference>
<feature type="domain" description="L,D-TPase catalytic" evidence="11">
    <location>
        <begin position="77"/>
        <end position="214"/>
    </location>
</feature>
<evidence type="ECO:0000259" key="11">
    <source>
        <dbReference type="PROSITE" id="PS52029"/>
    </source>
</evidence>
<evidence type="ECO:0000256" key="6">
    <source>
        <dbReference type="ARBA" id="ARBA00022960"/>
    </source>
</evidence>
<dbReference type="EMBL" id="CP015093">
    <property type="protein sequence ID" value="APZ53359.1"/>
    <property type="molecule type" value="Genomic_DNA"/>
</dbReference>
<evidence type="ECO:0000313" key="13">
    <source>
        <dbReference type="Proteomes" id="UP000187059"/>
    </source>
</evidence>